<organism evidence="1 2">
    <name type="scientific">Rhodococcus tibetensis</name>
    <dbReference type="NCBI Taxonomy" id="2965064"/>
    <lineage>
        <taxon>Bacteria</taxon>
        <taxon>Bacillati</taxon>
        <taxon>Actinomycetota</taxon>
        <taxon>Actinomycetes</taxon>
        <taxon>Mycobacteriales</taxon>
        <taxon>Nocardiaceae</taxon>
        <taxon>Rhodococcus</taxon>
    </lineage>
</organism>
<reference evidence="1 2" key="1">
    <citation type="submission" date="2022-07" db="EMBL/GenBank/DDBJ databases">
        <title>Degradation activity of malathion, p-nitrophenol and potential low-temperature adaptation strategy of Rhodococcus sp. FXJ9.536.</title>
        <authorList>
            <person name="Huang J."/>
            <person name="Huang Y."/>
        </authorList>
    </citation>
    <scope>NUCLEOTIDE SEQUENCE [LARGE SCALE GENOMIC DNA]</scope>
    <source>
        <strain evidence="1 2">FXJ9.536</strain>
    </source>
</reference>
<proteinExistence type="predicted"/>
<dbReference type="Proteomes" id="UP001524501">
    <property type="component" value="Unassembled WGS sequence"/>
</dbReference>
<gene>
    <name evidence="1" type="ORF">NOF53_11925</name>
</gene>
<keyword evidence="2" id="KW-1185">Reference proteome</keyword>
<sequence length="122" mass="13406">MTDLTPAEIHQLDSRALELVGIVHGGGGPAEVETLVRGLTPQQLTGIAISCAAMVDPDKQIGQLLAWMNLDDPSEGWSTDELKDAHTKYARGVRTPSVENGERIYQRLRKRNNRTREGSTRA</sequence>
<evidence type="ECO:0000313" key="1">
    <source>
        <dbReference type="EMBL" id="MCQ4119870.1"/>
    </source>
</evidence>
<accession>A0ABT1QC91</accession>
<comment type="caution">
    <text evidence="1">The sequence shown here is derived from an EMBL/GenBank/DDBJ whole genome shotgun (WGS) entry which is preliminary data.</text>
</comment>
<protein>
    <submittedName>
        <fullName evidence="1">Uncharacterized protein</fullName>
    </submittedName>
</protein>
<dbReference type="RefSeq" id="WP_255968427.1">
    <property type="nucleotide sequence ID" value="NZ_JANFQF010000008.1"/>
</dbReference>
<dbReference type="EMBL" id="JANFQF010000008">
    <property type="protein sequence ID" value="MCQ4119870.1"/>
    <property type="molecule type" value="Genomic_DNA"/>
</dbReference>
<evidence type="ECO:0000313" key="2">
    <source>
        <dbReference type="Proteomes" id="UP001524501"/>
    </source>
</evidence>
<name>A0ABT1QC91_9NOCA</name>